<evidence type="ECO:0000256" key="1">
    <source>
        <dbReference type="SAM" id="MobiDB-lite"/>
    </source>
</evidence>
<dbReference type="EMBL" id="JBEPML010000034">
    <property type="protein sequence ID" value="MET3794943.1"/>
    <property type="molecule type" value="Genomic_DNA"/>
</dbReference>
<accession>A0ABV2N812</accession>
<proteinExistence type="predicted"/>
<gene>
    <name evidence="2" type="ORF">ABID37_005183</name>
</gene>
<feature type="compositionally biased region" description="Basic and acidic residues" evidence="1">
    <location>
        <begin position="167"/>
        <end position="176"/>
    </location>
</feature>
<organism evidence="2 3">
    <name type="scientific">Aquamicrobium terrae</name>
    <dbReference type="NCBI Taxonomy" id="1324945"/>
    <lineage>
        <taxon>Bacteria</taxon>
        <taxon>Pseudomonadati</taxon>
        <taxon>Pseudomonadota</taxon>
        <taxon>Alphaproteobacteria</taxon>
        <taxon>Hyphomicrobiales</taxon>
        <taxon>Phyllobacteriaceae</taxon>
        <taxon>Aquamicrobium</taxon>
    </lineage>
</organism>
<reference evidence="2 3" key="1">
    <citation type="submission" date="2024-06" db="EMBL/GenBank/DDBJ databases">
        <title>Genomic Encyclopedia of Type Strains, Phase IV (KMG-IV): sequencing the most valuable type-strain genomes for metagenomic binning, comparative biology and taxonomic classification.</title>
        <authorList>
            <person name="Goeker M."/>
        </authorList>
    </citation>
    <scope>NUCLEOTIDE SEQUENCE [LARGE SCALE GENOMIC DNA]</scope>
    <source>
        <strain evidence="2 3">DSM 27865</strain>
    </source>
</reference>
<protein>
    <submittedName>
        <fullName evidence="2">Type IV secretion system protein VirB1</fullName>
    </submittedName>
</protein>
<keyword evidence="3" id="KW-1185">Reference proteome</keyword>
<evidence type="ECO:0000313" key="3">
    <source>
        <dbReference type="Proteomes" id="UP001549076"/>
    </source>
</evidence>
<sequence length="219" mass="23586">MPVAFIDLAQTCAPIIATETLAGVVSLESQFEPYAIRIDRGPSLIEQPKSRAEAIEIATSLAAEGQDIQMGLGGIGMEELRKLSLSITDAFDPCLNLQAISTLLDGYYRLALAAGADGKQAAQVMLQSWYGRADPSVGEMVKYDEQIREEIERLGPILATLTIKEGGQGREAEAKTPEAAPPEGAESGDAPSAPSWDVFKSRRQSSVLVFQNNRMEQSE</sequence>
<feature type="region of interest" description="Disordered" evidence="1">
    <location>
        <begin position="165"/>
        <end position="197"/>
    </location>
</feature>
<dbReference type="RefSeq" id="WP_354199844.1">
    <property type="nucleotide sequence ID" value="NZ_JBEPML010000034.1"/>
</dbReference>
<comment type="caution">
    <text evidence="2">The sequence shown here is derived from an EMBL/GenBank/DDBJ whole genome shotgun (WGS) entry which is preliminary data.</text>
</comment>
<name>A0ABV2N812_9HYPH</name>
<evidence type="ECO:0000313" key="2">
    <source>
        <dbReference type="EMBL" id="MET3794943.1"/>
    </source>
</evidence>
<dbReference type="Proteomes" id="UP001549076">
    <property type="component" value="Unassembled WGS sequence"/>
</dbReference>
<dbReference type="CDD" id="cd16892">
    <property type="entry name" value="LT_VirB1-like"/>
    <property type="match status" value="1"/>
</dbReference>